<evidence type="ECO:0000256" key="1">
    <source>
        <dbReference type="SAM" id="Coils"/>
    </source>
</evidence>
<dbReference type="WBParaSite" id="SCUD_0000939301-mRNA-1">
    <property type="protein sequence ID" value="SCUD_0000939301-mRNA-1"/>
    <property type="gene ID" value="SCUD_0000939301"/>
</dbReference>
<accession>A0A183K328</accession>
<evidence type="ECO:0000313" key="5">
    <source>
        <dbReference type="WBParaSite" id="SCUD_0000939301-mRNA-1"/>
    </source>
</evidence>
<feature type="compositionally biased region" description="Polar residues" evidence="2">
    <location>
        <begin position="620"/>
        <end position="645"/>
    </location>
</feature>
<evidence type="ECO:0000256" key="2">
    <source>
        <dbReference type="SAM" id="MobiDB-lite"/>
    </source>
</evidence>
<feature type="region of interest" description="Disordered" evidence="2">
    <location>
        <begin position="562"/>
        <end position="648"/>
    </location>
</feature>
<dbReference type="EMBL" id="UZAK01033205">
    <property type="protein sequence ID" value="VDP35412.1"/>
    <property type="molecule type" value="Genomic_DNA"/>
</dbReference>
<feature type="coiled-coil region" evidence="1">
    <location>
        <begin position="500"/>
        <end position="527"/>
    </location>
</feature>
<dbReference type="STRING" id="6186.A0A183K328"/>
<evidence type="ECO:0000313" key="4">
    <source>
        <dbReference type="Proteomes" id="UP000279833"/>
    </source>
</evidence>
<feature type="compositionally biased region" description="Basic residues" evidence="2">
    <location>
        <begin position="601"/>
        <end position="619"/>
    </location>
</feature>
<gene>
    <name evidence="3" type="ORF">SCUD_LOCUS9393</name>
</gene>
<name>A0A183K328_9TREM</name>
<dbReference type="AlphaFoldDB" id="A0A183K328"/>
<feature type="compositionally biased region" description="Polar residues" evidence="2">
    <location>
        <begin position="125"/>
        <end position="156"/>
    </location>
</feature>
<reference evidence="5" key="1">
    <citation type="submission" date="2016-06" db="UniProtKB">
        <authorList>
            <consortium name="WormBaseParasite"/>
        </authorList>
    </citation>
    <scope>IDENTIFICATION</scope>
</reference>
<evidence type="ECO:0000313" key="3">
    <source>
        <dbReference type="EMBL" id="VDP35412.1"/>
    </source>
</evidence>
<sequence>MEGDKDTVLELLIAINDYFLPKPNMKTPKKFNANNHNHNNYDIDYKMESNGRTSAWSTISSSTRRTPINRSETVPQLNGHHENGIFSTNNHHSHKNLLHHSTNGIDYPTIDLPWSNSIDHFTDNSRQPYSSYHQSLAPTPTPSELTNSTSPRSKSTVYRVRSEPLSPRSIHGMGNSNNRFHTLKQYNNTIDITTTTTTNYKSIPLINNKINNRQTSINQYHNNNNNNSLINDNKKLDHKQNDHDHDLDLDLDLDLDHNLNLDLDQIELDLTINNSLNKINYELLHKNDSFINNNNNNNESLIQHYSPNRYNHVDKDDHYALHSNKTNQFNLIKNKKYKKNLYLLKKIQKFYFYCINHLLKLNYHRIIETNESITIHREASLSTAPINIRSALPNLNSGSRGYYHQTNPSQSIPPNNYPDNRNVNTIRSGRSTNELPQIVDSMNEVQQLRSQLNMLSKLIESDGSNPVRTASVLRQTAAKSTQTEFGYLLDRQAKKSNAEISELRGIIKIKEEAIHLLEEENSRLSDSLKTFLYNMNKPGNLDKTTMSTKNYSIKSHEYQDLLDNNNKQRLSNNPVNTSRPHPPHHQGQQQQVEHQHDYTPQHHHYHHSPQSRQRDHHHSNYNPSKHTFNQTYSHLNSSNTSTPINTPMIISPSHLSMIKPDNYDRTISPRSMSPYKLDHSKNQLISPSSLSLSPTNSDRIKNIKRQLSPTGKRFPYYQPYIHSLMHSNELNKVDKHKCFNESVSLFIVLSMN</sequence>
<protein>
    <submittedName>
        <fullName evidence="5">Protein kinase domain-containing protein</fullName>
    </submittedName>
</protein>
<dbReference type="Proteomes" id="UP000279833">
    <property type="component" value="Unassembled WGS sequence"/>
</dbReference>
<keyword evidence="1" id="KW-0175">Coiled coil</keyword>
<organism evidence="5">
    <name type="scientific">Schistosoma curassoni</name>
    <dbReference type="NCBI Taxonomy" id="6186"/>
    <lineage>
        <taxon>Eukaryota</taxon>
        <taxon>Metazoa</taxon>
        <taxon>Spiralia</taxon>
        <taxon>Lophotrochozoa</taxon>
        <taxon>Platyhelminthes</taxon>
        <taxon>Trematoda</taxon>
        <taxon>Digenea</taxon>
        <taxon>Strigeidida</taxon>
        <taxon>Schistosomatoidea</taxon>
        <taxon>Schistosomatidae</taxon>
        <taxon>Schistosoma</taxon>
    </lineage>
</organism>
<feature type="region of interest" description="Disordered" evidence="2">
    <location>
        <begin position="399"/>
        <end position="418"/>
    </location>
</feature>
<keyword evidence="4" id="KW-1185">Reference proteome</keyword>
<proteinExistence type="predicted"/>
<feature type="compositionally biased region" description="Polar residues" evidence="2">
    <location>
        <begin position="562"/>
        <end position="579"/>
    </location>
</feature>
<feature type="region of interest" description="Disordered" evidence="2">
    <location>
        <begin position="125"/>
        <end position="178"/>
    </location>
</feature>
<reference evidence="3 4" key="2">
    <citation type="submission" date="2018-11" db="EMBL/GenBank/DDBJ databases">
        <authorList>
            <consortium name="Pathogen Informatics"/>
        </authorList>
    </citation>
    <scope>NUCLEOTIDE SEQUENCE [LARGE SCALE GENOMIC DNA]</scope>
    <source>
        <strain evidence="3">Dakar</strain>
        <strain evidence="4">Dakar, Senegal</strain>
    </source>
</reference>